<name>A0A2R8CRA7_9GAMM</name>
<dbReference type="EMBL" id="ONZI01000045">
    <property type="protein sequence ID" value="SPJ35420.1"/>
    <property type="molecule type" value="Genomic_DNA"/>
</dbReference>
<keyword evidence="2" id="KW-1185">Reference proteome</keyword>
<reference evidence="2" key="1">
    <citation type="submission" date="2018-03" db="EMBL/GenBank/DDBJ databases">
        <authorList>
            <person name="Navarro De La Torre S."/>
        </authorList>
    </citation>
    <scope>NUCLEOTIDE SEQUENCE [LARGE SCALE GENOMIC DNA]</scope>
    <source>
        <strain evidence="2">EAod3</strain>
    </source>
</reference>
<evidence type="ECO:0000313" key="1">
    <source>
        <dbReference type="EMBL" id="SPJ35420.1"/>
    </source>
</evidence>
<proteinExistence type="predicted"/>
<gene>
    <name evidence="1" type="ORF">KSP9073_03486</name>
</gene>
<organism evidence="1 2">
    <name type="scientific">Kushneria phyllosphaerae</name>
    <dbReference type="NCBI Taxonomy" id="2100822"/>
    <lineage>
        <taxon>Bacteria</taxon>
        <taxon>Pseudomonadati</taxon>
        <taxon>Pseudomonadota</taxon>
        <taxon>Gammaproteobacteria</taxon>
        <taxon>Oceanospirillales</taxon>
        <taxon>Halomonadaceae</taxon>
        <taxon>Kushneria</taxon>
    </lineage>
</organism>
<sequence>MWVADTEQGKQPIINEQTLSQLLTKTRAHEEEDDDSYLALELMTKTHQQIESDDDTRPTGYSNLLQLVTKTESVQEVDDNYSASQLLELVTKTKVQQEADDDGFQSFGFHC</sequence>
<accession>A0A2R8CRA7</accession>
<dbReference type="OrthoDB" id="6864840at2"/>
<dbReference type="Proteomes" id="UP000244934">
    <property type="component" value="Unassembled WGS sequence"/>
</dbReference>
<protein>
    <submittedName>
        <fullName evidence="1">Uncharacterized protein</fullName>
    </submittedName>
</protein>
<dbReference type="AlphaFoldDB" id="A0A2R8CRA7"/>
<evidence type="ECO:0000313" key="2">
    <source>
        <dbReference type="Proteomes" id="UP000244934"/>
    </source>
</evidence>